<dbReference type="CDD" id="cd06127">
    <property type="entry name" value="DEDDh"/>
    <property type="match status" value="1"/>
</dbReference>
<dbReference type="AlphaFoldDB" id="A0A095ST65"/>
<dbReference type="STRING" id="1453498.LG45_11695"/>
<keyword evidence="3 5" id="KW-0269">Exonuclease</keyword>
<dbReference type="OrthoDB" id="9803913at2"/>
<dbReference type="GO" id="GO:0005829">
    <property type="term" value="C:cytosol"/>
    <property type="evidence" value="ECO:0007669"/>
    <property type="project" value="TreeGrafter"/>
</dbReference>
<dbReference type="Proteomes" id="UP000029554">
    <property type="component" value="Unassembled WGS sequence"/>
</dbReference>
<organism evidence="5 6">
    <name type="scientific">Flavobacterium aquatile LMG 4008 = ATCC 11947</name>
    <dbReference type="NCBI Taxonomy" id="1453498"/>
    <lineage>
        <taxon>Bacteria</taxon>
        <taxon>Pseudomonadati</taxon>
        <taxon>Bacteroidota</taxon>
        <taxon>Flavobacteriia</taxon>
        <taxon>Flavobacteriales</taxon>
        <taxon>Flavobacteriaceae</taxon>
        <taxon>Flavobacterium</taxon>
    </lineage>
</organism>
<dbReference type="SMART" id="SM00479">
    <property type="entry name" value="EXOIII"/>
    <property type="match status" value="1"/>
</dbReference>
<dbReference type="EMBL" id="JRHH01000004">
    <property type="protein sequence ID" value="KGD67777.1"/>
    <property type="molecule type" value="Genomic_DNA"/>
</dbReference>
<protein>
    <submittedName>
        <fullName evidence="5">Exonuclease</fullName>
    </submittedName>
</protein>
<sequence>MLDWLKNISKEHPEFWKNYTSKFEKKSNRYVSLSLETTGLNPNKDVILSFGAIAVVNDTILIGDTFEIAIPQYKYLHDNGITNDFLLESAQPKLAEPAAIEAFINYLGNATLVGHRIHFDVEMINEALEKLACGRLKNEALDIEIMYKKLHDIGDKNFSLDELANLFKIPKTERISTTDDAFTIALLFLKLKSRLKLQ</sequence>
<accession>A0A095ST65</accession>
<dbReference type="GO" id="GO:0006259">
    <property type="term" value="P:DNA metabolic process"/>
    <property type="evidence" value="ECO:0007669"/>
    <property type="project" value="UniProtKB-ARBA"/>
</dbReference>
<dbReference type="InterPro" id="IPR013520">
    <property type="entry name" value="Ribonucl_H"/>
</dbReference>
<dbReference type="eggNOG" id="COG0847">
    <property type="taxonomic scope" value="Bacteria"/>
</dbReference>
<dbReference type="RefSeq" id="WP_035127275.1">
    <property type="nucleotide sequence ID" value="NZ_JRHH01000004.1"/>
</dbReference>
<dbReference type="SUPFAM" id="SSF53098">
    <property type="entry name" value="Ribonuclease H-like"/>
    <property type="match status" value="1"/>
</dbReference>
<dbReference type="GO" id="GO:0008408">
    <property type="term" value="F:3'-5' exonuclease activity"/>
    <property type="evidence" value="ECO:0007669"/>
    <property type="project" value="TreeGrafter"/>
</dbReference>
<dbReference type="PANTHER" id="PTHR30231">
    <property type="entry name" value="DNA POLYMERASE III SUBUNIT EPSILON"/>
    <property type="match status" value="1"/>
</dbReference>
<evidence type="ECO:0000259" key="4">
    <source>
        <dbReference type="SMART" id="SM00479"/>
    </source>
</evidence>
<proteinExistence type="predicted"/>
<keyword evidence="2" id="KW-0378">Hydrolase</keyword>
<evidence type="ECO:0000256" key="3">
    <source>
        <dbReference type="ARBA" id="ARBA00022839"/>
    </source>
</evidence>
<comment type="caution">
    <text evidence="5">The sequence shown here is derived from an EMBL/GenBank/DDBJ whole genome shotgun (WGS) entry which is preliminary data.</text>
</comment>
<keyword evidence="6" id="KW-1185">Reference proteome</keyword>
<feature type="domain" description="Exonuclease" evidence="4">
    <location>
        <begin position="29"/>
        <end position="197"/>
    </location>
</feature>
<keyword evidence="1" id="KW-0540">Nuclease</keyword>
<gene>
    <name evidence="5" type="ORF">LG45_11695</name>
</gene>
<evidence type="ECO:0000313" key="5">
    <source>
        <dbReference type="EMBL" id="KGD67777.1"/>
    </source>
</evidence>
<evidence type="ECO:0000313" key="6">
    <source>
        <dbReference type="Proteomes" id="UP000029554"/>
    </source>
</evidence>
<dbReference type="GO" id="GO:0003676">
    <property type="term" value="F:nucleic acid binding"/>
    <property type="evidence" value="ECO:0007669"/>
    <property type="project" value="InterPro"/>
</dbReference>
<name>A0A095ST65_9FLAO</name>
<dbReference type="PANTHER" id="PTHR30231:SF4">
    <property type="entry name" value="PROTEIN NEN2"/>
    <property type="match status" value="1"/>
</dbReference>
<dbReference type="InterPro" id="IPR036397">
    <property type="entry name" value="RNaseH_sf"/>
</dbReference>
<dbReference type="Pfam" id="PF00929">
    <property type="entry name" value="RNase_T"/>
    <property type="match status" value="1"/>
</dbReference>
<reference evidence="5 6" key="1">
    <citation type="submission" date="2014-09" db="EMBL/GenBank/DDBJ databases">
        <title>Whole Genome Shotgun of Flavobacterium aquatile LMG 4008.</title>
        <authorList>
            <person name="Gale A.N."/>
            <person name="Pipes S.E."/>
            <person name="Newman J.D."/>
        </authorList>
    </citation>
    <scope>NUCLEOTIDE SEQUENCE [LARGE SCALE GENOMIC DNA]</scope>
    <source>
        <strain evidence="5 6">LMG 4008</strain>
    </source>
</reference>
<dbReference type="InterPro" id="IPR012337">
    <property type="entry name" value="RNaseH-like_sf"/>
</dbReference>
<evidence type="ECO:0000256" key="1">
    <source>
        <dbReference type="ARBA" id="ARBA00022722"/>
    </source>
</evidence>
<evidence type="ECO:0000256" key="2">
    <source>
        <dbReference type="ARBA" id="ARBA00022801"/>
    </source>
</evidence>
<dbReference type="Gene3D" id="3.30.420.10">
    <property type="entry name" value="Ribonuclease H-like superfamily/Ribonuclease H"/>
    <property type="match status" value="1"/>
</dbReference>